<dbReference type="SMART" id="SM01373">
    <property type="entry name" value="MAGE"/>
    <property type="match status" value="1"/>
</dbReference>
<dbReference type="Pfam" id="PF01454">
    <property type="entry name" value="MAGE"/>
    <property type="match status" value="1"/>
</dbReference>
<dbReference type="InterPro" id="IPR037445">
    <property type="entry name" value="MAGE"/>
</dbReference>
<evidence type="ECO:0000256" key="1">
    <source>
        <dbReference type="ARBA" id="ARBA00084104"/>
    </source>
</evidence>
<dbReference type="SMART" id="SM01392">
    <property type="entry name" value="MAGE_N"/>
    <property type="match status" value="1"/>
</dbReference>
<dbReference type="PROSITE" id="PS50838">
    <property type="entry name" value="MAGE"/>
    <property type="match status" value="1"/>
</dbReference>
<feature type="region of interest" description="Disordered" evidence="2">
    <location>
        <begin position="33"/>
        <end position="96"/>
    </location>
</feature>
<evidence type="ECO:0000256" key="2">
    <source>
        <dbReference type="SAM" id="MobiDB-lite"/>
    </source>
</evidence>
<name>A0A6P3FKA6_OCTDE</name>
<dbReference type="GO" id="GO:0005634">
    <property type="term" value="C:nucleus"/>
    <property type="evidence" value="ECO:0007669"/>
    <property type="project" value="TreeGrafter"/>
</dbReference>
<dbReference type="RefSeq" id="XP_004639412.1">
    <property type="nucleotide sequence ID" value="XM_004639355.1"/>
</dbReference>
<dbReference type="OrthoDB" id="205198at2759"/>
<organism evidence="4 5">
    <name type="scientific">Octodon degus</name>
    <name type="common">Degu</name>
    <name type="synonym">Sciurus degus</name>
    <dbReference type="NCBI Taxonomy" id="10160"/>
    <lineage>
        <taxon>Eukaryota</taxon>
        <taxon>Metazoa</taxon>
        <taxon>Chordata</taxon>
        <taxon>Craniata</taxon>
        <taxon>Vertebrata</taxon>
        <taxon>Euteleostomi</taxon>
        <taxon>Mammalia</taxon>
        <taxon>Eutheria</taxon>
        <taxon>Euarchontoglires</taxon>
        <taxon>Glires</taxon>
        <taxon>Rodentia</taxon>
        <taxon>Hystricomorpha</taxon>
        <taxon>Octodontidae</taxon>
        <taxon>Octodon</taxon>
    </lineage>
</organism>
<dbReference type="PANTHER" id="PTHR11736">
    <property type="entry name" value="MELANOMA-ASSOCIATED ANTIGEN MAGE ANTIGEN"/>
    <property type="match status" value="1"/>
</dbReference>
<dbReference type="Gene3D" id="1.10.10.1210">
    <property type="entry name" value="MAGE homology domain, winged helix WH2 motif"/>
    <property type="match status" value="1"/>
</dbReference>
<dbReference type="GeneID" id="101581707"/>
<dbReference type="Gene3D" id="1.10.10.1200">
    <property type="entry name" value="MAGE homology domain, winged helix WH1 motif"/>
    <property type="match status" value="1"/>
</dbReference>
<dbReference type="AlphaFoldDB" id="A0A6P3FKA6"/>
<dbReference type="InParanoid" id="A0A6P3FKA6"/>
<dbReference type="InterPro" id="IPR021072">
    <property type="entry name" value="MAGE_N"/>
</dbReference>
<dbReference type="InterPro" id="IPR002190">
    <property type="entry name" value="MHD_dom"/>
</dbReference>
<protein>
    <submittedName>
        <fullName evidence="5">Melanoma-associated antigen 10-like</fullName>
    </submittedName>
</protein>
<dbReference type="FunFam" id="1.10.10.1210:FF:000001">
    <property type="entry name" value="melanoma-associated antigen D1"/>
    <property type="match status" value="1"/>
</dbReference>
<gene>
    <name evidence="5" type="primary">LOC101581707</name>
</gene>
<sequence>MHRFPKPQRLDFDKAIQYPAEIKKLKESLGFMAEDEEESSISSTSLSDVPSPALLSLSHSSSSSSLLTWSNPDEDGPAIGVPSAPQSPQGASSSVSCNMLDAEPINEAVEENSSSPELSIDIDSIADDLLGGKVTELVHALILKYQLKEPITKMEMLQVVTEEYENWLPVILEKASSCLEMFFGIDVIQTNASSHLYVLVNSLGLTYEMVPNDEHSMPANGFLILILGVITIEGDCATAEEILAFLEMIGVHEGEKHFIYGEPKEVIKDLVRQNYLEYRQIPSSDPPCYEFLWGPRAKAETTKMKVLQFMAKVKGTEPSFFRDSYKEALREEEERAQAAVGTAASASAQRY</sequence>
<evidence type="ECO:0000313" key="4">
    <source>
        <dbReference type="Proteomes" id="UP000515203"/>
    </source>
</evidence>
<dbReference type="Proteomes" id="UP000515203">
    <property type="component" value="Unplaced"/>
</dbReference>
<dbReference type="GO" id="GO:0000122">
    <property type="term" value="P:negative regulation of transcription by RNA polymerase II"/>
    <property type="evidence" value="ECO:0007669"/>
    <property type="project" value="TreeGrafter"/>
</dbReference>
<feature type="compositionally biased region" description="Low complexity" evidence="2">
    <location>
        <begin position="54"/>
        <end position="67"/>
    </location>
</feature>
<dbReference type="InterPro" id="IPR041899">
    <property type="entry name" value="MAGE_WH2"/>
</dbReference>
<keyword evidence="4" id="KW-1185">Reference proteome</keyword>
<keyword evidence="1" id="KW-0825">Tumor antigen</keyword>
<dbReference type="FunCoup" id="A0A6P3FKA6">
    <property type="interactions" value="8"/>
</dbReference>
<evidence type="ECO:0000259" key="3">
    <source>
        <dbReference type="PROSITE" id="PS50838"/>
    </source>
</evidence>
<dbReference type="InterPro" id="IPR041898">
    <property type="entry name" value="MAGE_WH1"/>
</dbReference>
<feature type="compositionally biased region" description="Low complexity" evidence="2">
    <location>
        <begin position="81"/>
        <end position="96"/>
    </location>
</feature>
<reference evidence="5" key="1">
    <citation type="submission" date="2025-08" db="UniProtKB">
        <authorList>
            <consortium name="RefSeq"/>
        </authorList>
    </citation>
    <scope>IDENTIFICATION</scope>
</reference>
<feature type="domain" description="MAGE" evidence="3">
    <location>
        <begin position="130"/>
        <end position="328"/>
    </location>
</feature>
<evidence type="ECO:0000313" key="5">
    <source>
        <dbReference type="RefSeq" id="XP_004639412.1"/>
    </source>
</evidence>
<dbReference type="PANTHER" id="PTHR11736:SF84">
    <property type="entry name" value="MELANOMA-ASSOCIATED ANTIGEN C2"/>
    <property type="match status" value="1"/>
</dbReference>
<accession>A0A6P3FKA6</accession>
<proteinExistence type="predicted"/>
<dbReference type="FunFam" id="1.10.10.1200:FF:000007">
    <property type="entry name" value="Melanoma-associated antigen C2"/>
    <property type="match status" value="1"/>
</dbReference>